<protein>
    <recommendedName>
        <fullName evidence="1">Exocyst complex component Sec8</fullName>
    </recommendedName>
</protein>
<comment type="function">
    <text evidence="1">Component of the exocyst complex involved in the docking of exocytic vesicles with fusion sites on the plasma membrane.</text>
</comment>
<name>A0A564YPC7_HYMDI</name>
<sequence>MTQSSYLMSFIHGLLENSSKEVRERKRRLLERDYTETEEVLNVYLNEKYSEVTQILNVYRDVSQNIEKNCKAVQKMKRDIGQCKSLLSFNRDELRRLWLELVEQRRSLELIEVLDRVKSAPEILKNLIAAKAWPEATEYLIKTTEIMTKEVEHVPALDTVKSELAAKKKLLIDEMRTNLFFLVFKQPIALVINDKNSRLTPDIADQLSDFSRPNRCNSSGNEDSIFGDLPLSDWRSLSSDAPEVDSSLFKDPQALGASLLVKRQAISGSGSAKDSRSRQFRGGPYSSADRSNEFMITDKKQWANSIVALTHCLHRLQKLSQNRNADPFLVFYTRRMKAQNVAANSTDPSGVGAAFSKSSRNTNEIFSPGRGLIAEVHNSITLPAIAEVERTLAAQGETSPASTLADPTCLVELLQLLFPAFCMHFNAFMLVLNTTKKIRENNANVTFQFLDALSEEHIWGYIQMEVQSILSAHLSSQKGLNTEDFFPSSVAAAANFNARKLDLNTLMGKKRGAITNFLSNVTGDSNVDANGSSSSGIGNEESALAKNGESFFSFSKTAHSLSLNSYLRENRINMPFGMPTVDSVAVDGGNSGDGMQMELMASYPTVCRPCADNVKAIYSLVLTFARRIELQPVSAQNALQRAFNGESNMTDAEADVQVSSTTLTTPSGRRQPPPVPGRKGHRNSFTSASVTQGLRIALFAMGAPKMLPQNEDTKPQSFELPALNLATVNAECYDMNGDTLQIQCQLRVFLINFIERLYLPNAEIQLRQPIISALSNQDALTMIVPQQTQRELGLQRPILMVAYLTNQALGETKGMATALPDYMVKCAQIGLSILETFISWASSVYKNISVSVGSRAAIPSAEWARDKDLSRFWTNFPVWQRMMAADAFATANTSHTVGNPHDPQLGNGISSRKLTGDRQSTSSTNSTTTSSSNLSAAAAIVLGLSNLGLNGRSDPTFTGAFSLQAIPFANSALGRGDDIDGASGGSHERSISKHSDVLLHERETTRLAGKEMDNLLHIIRDEIGSRTDFCLPTAGMLTIKSMGRLRESVHWLERCVQNWLSWLEGSMSYGFDITPFAVVGEELTALADATLLSVYLDVRVQAYNLFANLPRTANFWCPVDEVDVDPEIINCLLYWDQLQEVLVHSYCPHEIRFIFDGLGDFISQIFLRIIPRITRMNVNGNRKMCRNIYKLQQALALLTENHESDLIRVKQLYELFYLTPEAVVNKVIEQGVAFEVGVYQNLLRLYQRSHPSYDHSRTDDSITKLSQIIRA</sequence>
<keyword evidence="1" id="KW-0653">Protein transport</keyword>
<evidence type="ECO:0000313" key="3">
    <source>
        <dbReference type="EMBL" id="VUZ48568.1"/>
    </source>
</evidence>
<feature type="region of interest" description="Disordered" evidence="2">
    <location>
        <begin position="894"/>
        <end position="930"/>
    </location>
</feature>
<dbReference type="GO" id="GO:0015031">
    <property type="term" value="P:protein transport"/>
    <property type="evidence" value="ECO:0007669"/>
    <property type="project" value="UniProtKB-KW"/>
</dbReference>
<evidence type="ECO:0000256" key="2">
    <source>
        <dbReference type="SAM" id="MobiDB-lite"/>
    </source>
</evidence>
<reference evidence="3 4" key="1">
    <citation type="submission" date="2019-07" db="EMBL/GenBank/DDBJ databases">
        <authorList>
            <person name="Jastrzebski P J."/>
            <person name="Paukszto L."/>
            <person name="Jastrzebski P J."/>
        </authorList>
    </citation>
    <scope>NUCLEOTIDE SEQUENCE [LARGE SCALE GENOMIC DNA]</scope>
    <source>
        <strain evidence="3 4">WMS-il1</strain>
    </source>
</reference>
<dbReference type="GO" id="GO:0090522">
    <property type="term" value="P:vesicle tethering involved in exocytosis"/>
    <property type="evidence" value="ECO:0007669"/>
    <property type="project" value="UniProtKB-UniRule"/>
</dbReference>
<keyword evidence="1" id="KW-0268">Exocytosis</keyword>
<comment type="similarity">
    <text evidence="1">Belongs to the SEC8 family.</text>
</comment>
<feature type="compositionally biased region" description="Polar residues" evidence="2">
    <location>
        <begin position="907"/>
        <end position="919"/>
    </location>
</feature>
<evidence type="ECO:0000256" key="1">
    <source>
        <dbReference type="RuleBase" id="RU367079"/>
    </source>
</evidence>
<accession>A0A564YPC7</accession>
<feature type="compositionally biased region" description="Low complexity" evidence="2">
    <location>
        <begin position="920"/>
        <end position="930"/>
    </location>
</feature>
<organism evidence="3 4">
    <name type="scientific">Hymenolepis diminuta</name>
    <name type="common">Rat tapeworm</name>
    <dbReference type="NCBI Taxonomy" id="6216"/>
    <lineage>
        <taxon>Eukaryota</taxon>
        <taxon>Metazoa</taxon>
        <taxon>Spiralia</taxon>
        <taxon>Lophotrochozoa</taxon>
        <taxon>Platyhelminthes</taxon>
        <taxon>Cestoda</taxon>
        <taxon>Eucestoda</taxon>
        <taxon>Cyclophyllidea</taxon>
        <taxon>Hymenolepididae</taxon>
        <taxon>Hymenolepis</taxon>
    </lineage>
</organism>
<proteinExistence type="inferred from homology"/>
<gene>
    <name evidence="3" type="ORF">WMSIL1_LOCUS7890</name>
</gene>
<feature type="compositionally biased region" description="Polar residues" evidence="2">
    <location>
        <begin position="657"/>
        <end position="668"/>
    </location>
</feature>
<keyword evidence="4" id="KW-1185">Reference proteome</keyword>
<dbReference type="PANTHER" id="PTHR14146">
    <property type="entry name" value="EXOCYST COMPLEX COMPONENT 4"/>
    <property type="match status" value="1"/>
</dbReference>
<dbReference type="GO" id="GO:0000145">
    <property type="term" value="C:exocyst"/>
    <property type="evidence" value="ECO:0007669"/>
    <property type="project" value="UniProtKB-UniRule"/>
</dbReference>
<dbReference type="AlphaFoldDB" id="A0A564YPC7"/>
<feature type="region of interest" description="Disordered" evidence="2">
    <location>
        <begin position="650"/>
        <end position="685"/>
    </location>
</feature>
<dbReference type="PANTHER" id="PTHR14146:SF0">
    <property type="entry name" value="EXOCYST COMPLEX COMPONENT 4"/>
    <property type="match status" value="1"/>
</dbReference>
<dbReference type="GO" id="GO:0006612">
    <property type="term" value="P:protein targeting to membrane"/>
    <property type="evidence" value="ECO:0007669"/>
    <property type="project" value="UniProtKB-UniRule"/>
</dbReference>
<dbReference type="GO" id="GO:0006893">
    <property type="term" value="P:Golgi to plasma membrane transport"/>
    <property type="evidence" value="ECO:0007669"/>
    <property type="project" value="TreeGrafter"/>
</dbReference>
<evidence type="ECO:0000313" key="4">
    <source>
        <dbReference type="Proteomes" id="UP000321570"/>
    </source>
</evidence>
<dbReference type="InterPro" id="IPR039682">
    <property type="entry name" value="Sec8/EXOC4"/>
</dbReference>
<dbReference type="Proteomes" id="UP000321570">
    <property type="component" value="Unassembled WGS sequence"/>
</dbReference>
<dbReference type="EMBL" id="CABIJS010000299">
    <property type="protein sequence ID" value="VUZ48568.1"/>
    <property type="molecule type" value="Genomic_DNA"/>
</dbReference>
<keyword evidence="1" id="KW-0813">Transport</keyword>